<reference evidence="2" key="1">
    <citation type="journal article" name="BMC Genomics">
        <title>Long-read sequencing and de novo genome assembly of marine medaka (Oryzias melastigma).</title>
        <authorList>
            <person name="Liang P."/>
            <person name="Saqib H.S.A."/>
            <person name="Ni X."/>
            <person name="Shen Y."/>
        </authorList>
    </citation>
    <scope>NUCLEOTIDE SEQUENCE</scope>
    <source>
        <strain evidence="2">Bigg-433</strain>
    </source>
</reference>
<gene>
    <name evidence="2" type="ORF">FQA47_019680</name>
</gene>
<sequence length="340" mass="39473">MEEEPGMTEPQPDRNAPRSSGLFRTPRVEEERDDRNRIKNLPEEIVFKRNARILITEMLELNNRTQQDTSMLVEEILHSVFFLGQIYSPSFSPRSLLDDDMFDALEKEYPQPFQLYSTRLPRRSPFSCLLEMVVCFYGQENEDQIRNKLKDVVHQMKEGSSSQILFSSTICISHTHNSCRYYGVSMSTRGRSAGEILVAASCFSNWHRSVSDAVMTYYPDKQKKSYFSRNMQLPPDVKCEVFNISEGRPMDLCRSCSDLFGLDTTVKKRWGYGHCAEAESLSNLFKGEPRVIEQLKPEVNANKGNRMKAKMRVLNHLKQQLKKFDTFKWDGKFYPNPNPK</sequence>
<evidence type="ECO:0000256" key="1">
    <source>
        <dbReference type="SAM" id="MobiDB-lite"/>
    </source>
</evidence>
<name>A0A834FMP9_ORYME</name>
<evidence type="ECO:0000313" key="2">
    <source>
        <dbReference type="EMBL" id="KAF6737118.1"/>
    </source>
</evidence>
<accession>A0A834FMP9</accession>
<dbReference type="Proteomes" id="UP000646548">
    <property type="component" value="Unassembled WGS sequence"/>
</dbReference>
<feature type="region of interest" description="Disordered" evidence="1">
    <location>
        <begin position="1"/>
        <end position="35"/>
    </location>
</feature>
<dbReference type="EMBL" id="WKFB01000071">
    <property type="protein sequence ID" value="KAF6737118.1"/>
    <property type="molecule type" value="Genomic_DNA"/>
</dbReference>
<organism evidence="2 3">
    <name type="scientific">Oryzias melastigma</name>
    <name type="common">Marine medaka</name>
    <dbReference type="NCBI Taxonomy" id="30732"/>
    <lineage>
        <taxon>Eukaryota</taxon>
        <taxon>Metazoa</taxon>
        <taxon>Chordata</taxon>
        <taxon>Craniata</taxon>
        <taxon>Vertebrata</taxon>
        <taxon>Euteleostomi</taxon>
        <taxon>Actinopterygii</taxon>
        <taxon>Neopterygii</taxon>
        <taxon>Teleostei</taxon>
        <taxon>Neoteleostei</taxon>
        <taxon>Acanthomorphata</taxon>
        <taxon>Ovalentaria</taxon>
        <taxon>Atherinomorphae</taxon>
        <taxon>Beloniformes</taxon>
        <taxon>Adrianichthyidae</taxon>
        <taxon>Oryziinae</taxon>
        <taxon>Oryzias</taxon>
    </lineage>
</organism>
<comment type="caution">
    <text evidence="2">The sequence shown here is derived from an EMBL/GenBank/DDBJ whole genome shotgun (WGS) entry which is preliminary data.</text>
</comment>
<feature type="compositionally biased region" description="Basic and acidic residues" evidence="1">
    <location>
        <begin position="26"/>
        <end position="35"/>
    </location>
</feature>
<evidence type="ECO:0000313" key="3">
    <source>
        <dbReference type="Proteomes" id="UP000646548"/>
    </source>
</evidence>
<proteinExistence type="predicted"/>
<protein>
    <submittedName>
        <fullName evidence="2">Uncharacterized protein</fullName>
    </submittedName>
</protein>
<dbReference type="AlphaFoldDB" id="A0A834FMP9"/>